<dbReference type="PANTHER" id="PTHR30576:SF10">
    <property type="entry name" value="SLL5057 PROTEIN"/>
    <property type="match status" value="1"/>
</dbReference>
<keyword evidence="2" id="KW-1133">Transmembrane helix</keyword>
<comment type="caution">
    <text evidence="4">The sequence shown here is derived from an EMBL/GenBank/DDBJ whole genome shotgun (WGS) entry which is preliminary data.</text>
</comment>
<gene>
    <name evidence="4" type="ORF">EI42_00330</name>
</gene>
<keyword evidence="2" id="KW-0812">Transmembrane</keyword>
<sequence>MAVLQQEQASIITFNPTYLKVKRLLDIVITLLAAPLLLFVVILIAICIKLDSEGPVFFRQKRIGQDGRVFEMLKFRSMYVNSDQNIHKEKIKLFMNGGKLDTSGDPSLAYKFRNDPRVTRVGRIIRKTSLDELPQFWNVLRGEMSLVGPRPPLPYEVEMYTEREWLRLCGKPGCTGTWQVYGRSRVSFQDMIEMDIEYLQMQSIWQDLKLIILTIPVMILGRGGA</sequence>
<organism evidence="4 5">
    <name type="scientific">Thermosporothrix hazakensis</name>
    <dbReference type="NCBI Taxonomy" id="644383"/>
    <lineage>
        <taxon>Bacteria</taxon>
        <taxon>Bacillati</taxon>
        <taxon>Chloroflexota</taxon>
        <taxon>Ktedonobacteria</taxon>
        <taxon>Ktedonobacterales</taxon>
        <taxon>Thermosporotrichaceae</taxon>
        <taxon>Thermosporothrix</taxon>
    </lineage>
</organism>
<protein>
    <submittedName>
        <fullName evidence="4">Lipopolysaccharide/colanic/teichoic acid biosynthesis glycosyltransferase</fullName>
    </submittedName>
</protein>
<dbReference type="AlphaFoldDB" id="A0A326UGS9"/>
<dbReference type="Pfam" id="PF02397">
    <property type="entry name" value="Bac_transf"/>
    <property type="match status" value="1"/>
</dbReference>
<proteinExistence type="inferred from homology"/>
<dbReference type="RefSeq" id="WP_111318165.1">
    <property type="nucleotide sequence ID" value="NZ_BIFX01000001.1"/>
</dbReference>
<evidence type="ECO:0000259" key="3">
    <source>
        <dbReference type="Pfam" id="PF02397"/>
    </source>
</evidence>
<evidence type="ECO:0000256" key="2">
    <source>
        <dbReference type="SAM" id="Phobius"/>
    </source>
</evidence>
<dbReference type="PANTHER" id="PTHR30576">
    <property type="entry name" value="COLANIC BIOSYNTHESIS UDP-GLUCOSE LIPID CARRIER TRANSFERASE"/>
    <property type="match status" value="1"/>
</dbReference>
<keyword evidence="2" id="KW-0472">Membrane</keyword>
<comment type="similarity">
    <text evidence="1">Belongs to the bacterial sugar transferase family.</text>
</comment>
<evidence type="ECO:0000313" key="5">
    <source>
        <dbReference type="Proteomes" id="UP000248806"/>
    </source>
</evidence>
<evidence type="ECO:0000256" key="1">
    <source>
        <dbReference type="ARBA" id="ARBA00006464"/>
    </source>
</evidence>
<name>A0A326UGS9_THEHA</name>
<keyword evidence="5" id="KW-1185">Reference proteome</keyword>
<dbReference type="InterPro" id="IPR003362">
    <property type="entry name" value="Bact_transf"/>
</dbReference>
<feature type="domain" description="Bacterial sugar transferase" evidence="3">
    <location>
        <begin position="22"/>
        <end position="219"/>
    </location>
</feature>
<accession>A0A326UGS9</accession>
<dbReference type="EMBL" id="QKUF01000001">
    <property type="protein sequence ID" value="PZW36160.1"/>
    <property type="molecule type" value="Genomic_DNA"/>
</dbReference>
<dbReference type="GO" id="GO:0016780">
    <property type="term" value="F:phosphotransferase activity, for other substituted phosphate groups"/>
    <property type="evidence" value="ECO:0007669"/>
    <property type="project" value="TreeGrafter"/>
</dbReference>
<feature type="transmembrane region" description="Helical" evidence="2">
    <location>
        <begin position="27"/>
        <end position="50"/>
    </location>
</feature>
<keyword evidence="4" id="KW-0808">Transferase</keyword>
<reference evidence="4 5" key="1">
    <citation type="submission" date="2018-06" db="EMBL/GenBank/DDBJ databases">
        <title>Genomic Encyclopedia of Archaeal and Bacterial Type Strains, Phase II (KMG-II): from individual species to whole genera.</title>
        <authorList>
            <person name="Goeker M."/>
        </authorList>
    </citation>
    <scope>NUCLEOTIDE SEQUENCE [LARGE SCALE GENOMIC DNA]</scope>
    <source>
        <strain evidence="4 5">ATCC BAA-1881</strain>
    </source>
</reference>
<dbReference type="OrthoDB" id="9795351at2"/>
<dbReference type="Proteomes" id="UP000248806">
    <property type="component" value="Unassembled WGS sequence"/>
</dbReference>
<evidence type="ECO:0000313" key="4">
    <source>
        <dbReference type="EMBL" id="PZW36160.1"/>
    </source>
</evidence>